<feature type="transmembrane region" description="Helical" evidence="6">
    <location>
        <begin position="20"/>
        <end position="43"/>
    </location>
</feature>
<feature type="transmembrane region" description="Helical" evidence="6">
    <location>
        <begin position="414"/>
        <end position="435"/>
    </location>
</feature>
<feature type="transmembrane region" description="Helical" evidence="6">
    <location>
        <begin position="99"/>
        <end position="124"/>
    </location>
</feature>
<feature type="transmembrane region" description="Helical" evidence="6">
    <location>
        <begin position="166"/>
        <end position="187"/>
    </location>
</feature>
<keyword evidence="3 6" id="KW-0812">Transmembrane</keyword>
<organism evidence="7 8">
    <name type="scientific">Marinobacterium nitratireducens</name>
    <dbReference type="NCBI Taxonomy" id="518897"/>
    <lineage>
        <taxon>Bacteria</taxon>
        <taxon>Pseudomonadati</taxon>
        <taxon>Pseudomonadota</taxon>
        <taxon>Gammaproteobacteria</taxon>
        <taxon>Oceanospirillales</taxon>
        <taxon>Oceanospirillaceae</taxon>
        <taxon>Marinobacterium</taxon>
    </lineage>
</organism>
<protein>
    <submittedName>
        <fullName evidence="7">MATE family efflux transporter</fullName>
    </submittedName>
</protein>
<keyword evidence="8" id="KW-1185">Reference proteome</keyword>
<evidence type="ECO:0000256" key="6">
    <source>
        <dbReference type="SAM" id="Phobius"/>
    </source>
</evidence>
<evidence type="ECO:0000313" key="8">
    <source>
        <dbReference type="Proteomes" id="UP000599578"/>
    </source>
</evidence>
<feature type="transmembrane region" description="Helical" evidence="6">
    <location>
        <begin position="272"/>
        <end position="293"/>
    </location>
</feature>
<dbReference type="GO" id="GO:0042910">
    <property type="term" value="F:xenobiotic transmembrane transporter activity"/>
    <property type="evidence" value="ECO:0007669"/>
    <property type="project" value="InterPro"/>
</dbReference>
<dbReference type="EMBL" id="BMLT01000002">
    <property type="protein sequence ID" value="GGO77487.1"/>
    <property type="molecule type" value="Genomic_DNA"/>
</dbReference>
<evidence type="ECO:0000256" key="1">
    <source>
        <dbReference type="ARBA" id="ARBA00004141"/>
    </source>
</evidence>
<feature type="transmembrane region" description="Helical" evidence="6">
    <location>
        <begin position="388"/>
        <end position="408"/>
    </location>
</feature>
<sequence length="446" mass="49439">MSGYRLRWPSREEHSRVWQLAWPMILSNVTVPLLGLVDTAVIGHLPESHYLGAVAVGSMIFTTLYWAFGFLRMGTTGMTAQAWGRQDGDQVRLLLARSLVLGVAIGLMLLLLHRPLIAIALYLVDATPAVTAEAERYAWIRILGAPAVLCNYALLGWFLGNQNTRIPLLLLLVTNIANMLLDIVAVYGLGMHAAGVALATVCSEYIALGLGLYLSRGVLRQTSGTLDRASLKRFGDYIELLAVNRYLFVRTLSLLFAFAFFTAQGARLGTLYLSANAVLLNFLMLISYGLDGFAHATEALAGRTIGERRLHRFYDLVVTALIWSLVTALGFSLVFALAGEQIIALLTDLDDVRAMAARYLPWIVLLPLIGVWSYLLDGIFIGTTQVRAMQNTMLLSVFGVYLPLWWLLRDFGNQGLWMAFLSLFIARAVTGGWVYRRLCVRQAWIT</sequence>
<evidence type="ECO:0000256" key="4">
    <source>
        <dbReference type="ARBA" id="ARBA00022989"/>
    </source>
</evidence>
<dbReference type="NCBIfam" id="TIGR00797">
    <property type="entry name" value="matE"/>
    <property type="match status" value="1"/>
</dbReference>
<gene>
    <name evidence="7" type="ORF">GCM10011348_07140</name>
</gene>
<dbReference type="GO" id="GO:0015297">
    <property type="term" value="F:antiporter activity"/>
    <property type="evidence" value="ECO:0007669"/>
    <property type="project" value="InterPro"/>
</dbReference>
<dbReference type="PANTHER" id="PTHR42893:SF46">
    <property type="entry name" value="PROTEIN DETOXIFICATION 44, CHLOROPLASTIC"/>
    <property type="match status" value="1"/>
</dbReference>
<dbReference type="Pfam" id="PF01554">
    <property type="entry name" value="MatE"/>
    <property type="match status" value="2"/>
</dbReference>
<feature type="transmembrane region" description="Helical" evidence="6">
    <location>
        <begin position="247"/>
        <end position="266"/>
    </location>
</feature>
<dbReference type="Proteomes" id="UP000599578">
    <property type="component" value="Unassembled WGS sequence"/>
</dbReference>
<dbReference type="GO" id="GO:0005886">
    <property type="term" value="C:plasma membrane"/>
    <property type="evidence" value="ECO:0007669"/>
    <property type="project" value="TreeGrafter"/>
</dbReference>
<dbReference type="InterPro" id="IPR044644">
    <property type="entry name" value="DinF-like"/>
</dbReference>
<dbReference type="CDD" id="cd13136">
    <property type="entry name" value="MATE_DinF_like"/>
    <property type="match status" value="1"/>
</dbReference>
<feature type="transmembrane region" description="Helical" evidence="6">
    <location>
        <begin position="193"/>
        <end position="214"/>
    </location>
</feature>
<name>A0A917Z8A6_9GAMM</name>
<dbReference type="RefSeq" id="WP_188858384.1">
    <property type="nucleotide sequence ID" value="NZ_BMLT01000002.1"/>
</dbReference>
<evidence type="ECO:0000256" key="5">
    <source>
        <dbReference type="ARBA" id="ARBA00023136"/>
    </source>
</evidence>
<comment type="caution">
    <text evidence="7">The sequence shown here is derived from an EMBL/GenBank/DDBJ whole genome shotgun (WGS) entry which is preliminary data.</text>
</comment>
<dbReference type="AlphaFoldDB" id="A0A917Z8A6"/>
<feature type="transmembrane region" description="Helical" evidence="6">
    <location>
        <begin position="49"/>
        <end position="68"/>
    </location>
</feature>
<keyword evidence="4 6" id="KW-1133">Transmembrane helix</keyword>
<dbReference type="PANTHER" id="PTHR42893">
    <property type="entry name" value="PROTEIN DETOXIFICATION 44, CHLOROPLASTIC-RELATED"/>
    <property type="match status" value="1"/>
</dbReference>
<feature type="transmembrane region" description="Helical" evidence="6">
    <location>
        <begin position="136"/>
        <end position="159"/>
    </location>
</feature>
<evidence type="ECO:0000256" key="2">
    <source>
        <dbReference type="ARBA" id="ARBA00010199"/>
    </source>
</evidence>
<evidence type="ECO:0000256" key="3">
    <source>
        <dbReference type="ARBA" id="ARBA00022692"/>
    </source>
</evidence>
<dbReference type="InterPro" id="IPR002528">
    <property type="entry name" value="MATE_fam"/>
</dbReference>
<accession>A0A917Z8A6</accession>
<feature type="transmembrane region" description="Helical" evidence="6">
    <location>
        <begin position="359"/>
        <end position="376"/>
    </location>
</feature>
<reference evidence="7 8" key="1">
    <citation type="journal article" date="2014" name="Int. J. Syst. Evol. Microbiol.">
        <title>Complete genome sequence of Corynebacterium casei LMG S-19264T (=DSM 44701T), isolated from a smear-ripened cheese.</title>
        <authorList>
            <consortium name="US DOE Joint Genome Institute (JGI-PGF)"/>
            <person name="Walter F."/>
            <person name="Albersmeier A."/>
            <person name="Kalinowski J."/>
            <person name="Ruckert C."/>
        </authorList>
    </citation>
    <scope>NUCLEOTIDE SEQUENCE [LARGE SCALE GENOMIC DNA]</scope>
    <source>
        <strain evidence="7 8">CGMCC 1.7286</strain>
    </source>
</reference>
<comment type="similarity">
    <text evidence="2">Belongs to the multi antimicrobial extrusion (MATE) (TC 2.A.66.1) family.</text>
</comment>
<keyword evidence="5 6" id="KW-0472">Membrane</keyword>
<comment type="subcellular location">
    <subcellularLocation>
        <location evidence="1">Membrane</location>
        <topology evidence="1">Multi-pass membrane protein</topology>
    </subcellularLocation>
</comment>
<feature type="transmembrane region" description="Helical" evidence="6">
    <location>
        <begin position="313"/>
        <end position="339"/>
    </location>
</feature>
<proteinExistence type="inferred from homology"/>
<evidence type="ECO:0000313" key="7">
    <source>
        <dbReference type="EMBL" id="GGO77487.1"/>
    </source>
</evidence>